<dbReference type="InterPro" id="IPR050074">
    <property type="entry name" value="DHO_dehydrogenase"/>
</dbReference>
<gene>
    <name evidence="11" type="ORF">K9W45_12940</name>
</gene>
<feature type="domain" description="4Fe-4S ferredoxin-type" evidence="10">
    <location>
        <begin position="301"/>
        <end position="327"/>
    </location>
</feature>
<keyword evidence="5" id="KW-0288">FMN</keyword>
<evidence type="ECO:0000256" key="9">
    <source>
        <dbReference type="ARBA" id="ARBA00032722"/>
    </source>
</evidence>
<dbReference type="GO" id="GO:0006207">
    <property type="term" value="P:'de novo' pyrimidine nucleobase biosynthetic process"/>
    <property type="evidence" value="ECO:0007669"/>
    <property type="project" value="TreeGrafter"/>
</dbReference>
<dbReference type="SUPFAM" id="SSF54862">
    <property type="entry name" value="4Fe-4S ferredoxins"/>
    <property type="match status" value="1"/>
</dbReference>
<evidence type="ECO:0000256" key="6">
    <source>
        <dbReference type="ARBA" id="ARBA00022975"/>
    </source>
</evidence>
<dbReference type="InterPro" id="IPR017896">
    <property type="entry name" value="4Fe4S_Fe-S-bd"/>
</dbReference>
<dbReference type="PROSITE" id="PS51379">
    <property type="entry name" value="4FE4S_FER_2"/>
    <property type="match status" value="2"/>
</dbReference>
<evidence type="ECO:0000256" key="1">
    <source>
        <dbReference type="ARBA" id="ARBA00001917"/>
    </source>
</evidence>
<name>A0A9Y1BL18_9ARCH</name>
<reference evidence="11" key="1">
    <citation type="journal article" date="2022" name="Nat. Microbiol.">
        <title>Unique mobile elements and scalable gene flow at the prokaryote-eukaryote boundary revealed by circularized Asgard archaea genomes.</title>
        <authorList>
            <person name="Wu F."/>
            <person name="Speth D.R."/>
            <person name="Philosof A."/>
            <person name="Cremiere A."/>
            <person name="Narayanan A."/>
            <person name="Barco R.A."/>
            <person name="Connon S.A."/>
            <person name="Amend J.P."/>
            <person name="Antoshechkin I.A."/>
            <person name="Orphan V.J."/>
        </authorList>
    </citation>
    <scope>NUCLEOTIDE SEQUENCE</scope>
    <source>
        <strain evidence="11">PM71</strain>
    </source>
</reference>
<dbReference type="Gene3D" id="2.30.26.10">
    <property type="entry name" value="Dihydroorotate Dehydrogenase A, chain A, domain 2"/>
    <property type="match status" value="1"/>
</dbReference>
<comment type="similarity">
    <text evidence="3">Belongs to the dihydropyrimidine dehydrogenase family.</text>
</comment>
<dbReference type="PANTHER" id="PTHR48109:SF1">
    <property type="entry name" value="DIHYDROOROTATE DEHYDROGENASE (FUMARATE)"/>
    <property type="match status" value="1"/>
</dbReference>
<dbReference type="EMBL" id="CP084166">
    <property type="protein sequence ID" value="UJG40727.1"/>
    <property type="molecule type" value="Genomic_DNA"/>
</dbReference>
<proteinExistence type="inferred from homology"/>
<keyword evidence="4" id="KW-0285">Flavoprotein</keyword>
<evidence type="ECO:0000256" key="8">
    <source>
        <dbReference type="ARBA" id="ARBA00030119"/>
    </source>
</evidence>
<accession>A0A9Y1BL18</accession>
<evidence type="ECO:0000256" key="2">
    <source>
        <dbReference type="ARBA" id="ARBA00004725"/>
    </source>
</evidence>
<comment type="pathway">
    <text evidence="2">Pyrimidine metabolism; UMP biosynthesis via de novo pathway.</text>
</comment>
<protein>
    <recommendedName>
        <fullName evidence="9">Dihydrothymine dehydrogenase</fullName>
    </recommendedName>
    <alternativeName>
        <fullName evidence="8">Dihydrouracil dehydrogenase</fullName>
    </alternativeName>
</protein>
<evidence type="ECO:0000256" key="4">
    <source>
        <dbReference type="ARBA" id="ARBA00022630"/>
    </source>
</evidence>
<dbReference type="Pfam" id="PF01180">
    <property type="entry name" value="DHO_dh"/>
    <property type="match status" value="1"/>
</dbReference>
<comment type="cofactor">
    <cofactor evidence="1">
        <name>FMN</name>
        <dbReference type="ChEBI" id="CHEBI:58210"/>
    </cofactor>
</comment>
<keyword evidence="7" id="KW-0560">Oxidoreductase</keyword>
<dbReference type="SUPFAM" id="SSF51395">
    <property type="entry name" value="FMN-linked oxidoreductases"/>
    <property type="match status" value="1"/>
</dbReference>
<evidence type="ECO:0000313" key="11">
    <source>
        <dbReference type="EMBL" id="UJG40727.1"/>
    </source>
</evidence>
<keyword evidence="6" id="KW-0665">Pyrimidine biosynthesis</keyword>
<dbReference type="GO" id="GO:0006221">
    <property type="term" value="P:pyrimidine nucleotide biosynthetic process"/>
    <property type="evidence" value="ECO:0007669"/>
    <property type="project" value="UniProtKB-KW"/>
</dbReference>
<dbReference type="GO" id="GO:0004152">
    <property type="term" value="F:dihydroorotate dehydrogenase activity"/>
    <property type="evidence" value="ECO:0007669"/>
    <property type="project" value="TreeGrafter"/>
</dbReference>
<dbReference type="InterPro" id="IPR023359">
    <property type="entry name" value="Dihydro_DH_chainA_dom2"/>
</dbReference>
<dbReference type="PANTHER" id="PTHR48109">
    <property type="entry name" value="DIHYDROOROTATE DEHYDROGENASE (QUINONE), MITOCHONDRIAL-RELATED"/>
    <property type="match status" value="1"/>
</dbReference>
<sequence>MDLSIELLGKKFSNPLGPAAGPLCEGLENMLFFNNNSCGYMVSKTISIKGAVVKKPCIAGTSNTIYNRELWSELHSDEWIETILPKVHSEKNKPLIISAGYVEEDFRYLIPKLDPFADFFEISTHYVKENLDGIVRSIRENTDKPIFMKLSPHVTDYLGFVKTVIDAGATGIVAINSLGPATAVDLKNRSLLLGDEVWISGPAIKPIALHRVYHIRKAFPDLPIIGVGGIAKAEDVLEFIFAGADLVQMLSSALIKGRYLYDKIVKDLPKALEKYGFSSIEEIRKVRKETIFRVEEEKENNFPEFNEKCTLCGLCVKICPAGALSEDGKIIVDKNKCIQCGLCESRCPYDAISGVLT</sequence>
<feature type="domain" description="4Fe-4S ferredoxin-type" evidence="10">
    <location>
        <begin position="328"/>
        <end position="357"/>
    </location>
</feature>
<evidence type="ECO:0000259" key="10">
    <source>
        <dbReference type="PROSITE" id="PS51379"/>
    </source>
</evidence>
<dbReference type="Gene3D" id="3.30.70.20">
    <property type="match status" value="1"/>
</dbReference>
<dbReference type="InterPro" id="IPR013785">
    <property type="entry name" value="Aldolase_TIM"/>
</dbReference>
<dbReference type="AlphaFoldDB" id="A0A9Y1BL18"/>
<evidence type="ECO:0000256" key="7">
    <source>
        <dbReference type="ARBA" id="ARBA00023002"/>
    </source>
</evidence>
<evidence type="ECO:0000256" key="3">
    <source>
        <dbReference type="ARBA" id="ARBA00010804"/>
    </source>
</evidence>
<dbReference type="Proteomes" id="UP001201020">
    <property type="component" value="Chromosome"/>
</dbReference>
<dbReference type="GO" id="GO:0005737">
    <property type="term" value="C:cytoplasm"/>
    <property type="evidence" value="ECO:0007669"/>
    <property type="project" value="InterPro"/>
</dbReference>
<dbReference type="Gene3D" id="3.20.20.70">
    <property type="entry name" value="Aldolase class I"/>
    <property type="match status" value="1"/>
</dbReference>
<evidence type="ECO:0000256" key="5">
    <source>
        <dbReference type="ARBA" id="ARBA00022643"/>
    </source>
</evidence>
<dbReference type="InterPro" id="IPR005720">
    <property type="entry name" value="Dihydroorotate_DH_cat"/>
</dbReference>
<organism evidence="11">
    <name type="scientific">Candidatus Heimdallarchaeum aukensis</name>
    <dbReference type="NCBI Taxonomy" id="2876573"/>
    <lineage>
        <taxon>Archaea</taxon>
        <taxon>Promethearchaeati</taxon>
        <taxon>Candidatus Heimdallarchaeota</taxon>
        <taxon>Candidatus Heimdallarchaeia (ex Rinke et al. 2021) (nom. nud.)</taxon>
        <taxon>Candidatus Heimdallarchaeales</taxon>
        <taxon>Candidatus Heimdallarchaeaceae</taxon>
        <taxon>Candidatus Heimdallarchaeum</taxon>
    </lineage>
</organism>
<dbReference type="Pfam" id="PF00037">
    <property type="entry name" value="Fer4"/>
    <property type="match status" value="2"/>
</dbReference>
<dbReference type="PROSITE" id="PS00198">
    <property type="entry name" value="4FE4S_FER_1"/>
    <property type="match status" value="2"/>
</dbReference>
<dbReference type="InterPro" id="IPR017900">
    <property type="entry name" value="4Fe4S_Fe_S_CS"/>
</dbReference>